<gene>
    <name evidence="1" type="ORF">GCM10023231_18820</name>
</gene>
<reference evidence="2" key="1">
    <citation type="journal article" date="2019" name="Int. J. Syst. Evol. Microbiol.">
        <title>The Global Catalogue of Microorganisms (GCM) 10K type strain sequencing project: providing services to taxonomists for standard genome sequencing and annotation.</title>
        <authorList>
            <consortium name="The Broad Institute Genomics Platform"/>
            <consortium name="The Broad Institute Genome Sequencing Center for Infectious Disease"/>
            <person name="Wu L."/>
            <person name="Ma J."/>
        </authorList>
    </citation>
    <scope>NUCLEOTIDE SEQUENCE [LARGE SCALE GENOMIC DNA]</scope>
    <source>
        <strain evidence="2">JCM 18200</strain>
    </source>
</reference>
<keyword evidence="2" id="KW-1185">Reference proteome</keyword>
<dbReference type="EMBL" id="BAABIQ010000029">
    <property type="protein sequence ID" value="GAA4791125.1"/>
    <property type="molecule type" value="Genomic_DNA"/>
</dbReference>
<dbReference type="RefSeq" id="WP_345231510.1">
    <property type="nucleotide sequence ID" value="NZ_BAABIQ010000029.1"/>
</dbReference>
<name>A0ABP9B9T1_9SPHI</name>
<organism evidence="1 2">
    <name type="scientific">Olivibacter ginsenosidimutans</name>
    <dbReference type="NCBI Taxonomy" id="1176537"/>
    <lineage>
        <taxon>Bacteria</taxon>
        <taxon>Pseudomonadati</taxon>
        <taxon>Bacteroidota</taxon>
        <taxon>Sphingobacteriia</taxon>
        <taxon>Sphingobacteriales</taxon>
        <taxon>Sphingobacteriaceae</taxon>
        <taxon>Olivibacter</taxon>
    </lineage>
</organism>
<proteinExistence type="predicted"/>
<evidence type="ECO:0000313" key="2">
    <source>
        <dbReference type="Proteomes" id="UP001501411"/>
    </source>
</evidence>
<accession>A0ABP9B9T1</accession>
<sequence>MDIRIEKALAAALAAYEKALKKTDDSFSAQLKSVFNSEEGFLQKVDQLDEVLDNYPVYEDLREVLFDLLLMNFFAADVERLEEDYLESEEWESIEEQTIDRGTELLNLLLYLRECIDEKISPSLEDFLKEFLLVDDDEFQDEYRIYEPMLANQLLIDSGYREIQQVAGKLDQNQELTELFYPTMSFFSEMQPSSAQFEAYIEASQNKAFDAAIYAMLVTYNEDK</sequence>
<comment type="caution">
    <text evidence="1">The sequence shown here is derived from an EMBL/GenBank/DDBJ whole genome shotgun (WGS) entry which is preliminary data.</text>
</comment>
<protein>
    <submittedName>
        <fullName evidence="1">Uncharacterized protein</fullName>
    </submittedName>
</protein>
<dbReference type="Proteomes" id="UP001501411">
    <property type="component" value="Unassembled WGS sequence"/>
</dbReference>
<evidence type="ECO:0000313" key="1">
    <source>
        <dbReference type="EMBL" id="GAA4791125.1"/>
    </source>
</evidence>